<feature type="compositionally biased region" description="Polar residues" evidence="1">
    <location>
        <begin position="1"/>
        <end position="19"/>
    </location>
</feature>
<evidence type="ECO:0000313" key="3">
    <source>
        <dbReference type="Proteomes" id="UP000184073"/>
    </source>
</evidence>
<evidence type="ECO:0000256" key="1">
    <source>
        <dbReference type="SAM" id="MobiDB-lite"/>
    </source>
</evidence>
<feature type="compositionally biased region" description="Polar residues" evidence="1">
    <location>
        <begin position="54"/>
        <end position="71"/>
    </location>
</feature>
<keyword evidence="3" id="KW-1185">Reference proteome</keyword>
<dbReference type="RefSeq" id="XP_040665096.1">
    <property type="nucleotide sequence ID" value="XM_040816037.1"/>
</dbReference>
<dbReference type="VEuPathDB" id="FungiDB:ASPVEDRAFT_69757"/>
<feature type="region of interest" description="Disordered" evidence="1">
    <location>
        <begin position="1"/>
        <end position="136"/>
    </location>
</feature>
<organism evidence="2 3">
    <name type="scientific">Aspergillus versicolor CBS 583.65</name>
    <dbReference type="NCBI Taxonomy" id="1036611"/>
    <lineage>
        <taxon>Eukaryota</taxon>
        <taxon>Fungi</taxon>
        <taxon>Dikarya</taxon>
        <taxon>Ascomycota</taxon>
        <taxon>Pezizomycotina</taxon>
        <taxon>Eurotiomycetes</taxon>
        <taxon>Eurotiomycetidae</taxon>
        <taxon>Eurotiales</taxon>
        <taxon>Aspergillaceae</taxon>
        <taxon>Aspergillus</taxon>
        <taxon>Aspergillus subgen. Nidulantes</taxon>
    </lineage>
</organism>
<dbReference type="EMBL" id="KV878126">
    <property type="protein sequence ID" value="OJI99333.1"/>
    <property type="molecule type" value="Genomic_DNA"/>
</dbReference>
<feature type="compositionally biased region" description="Polar residues" evidence="1">
    <location>
        <begin position="31"/>
        <end position="45"/>
    </location>
</feature>
<proteinExistence type="predicted"/>
<gene>
    <name evidence="2" type="ORF">ASPVEDRAFT_69757</name>
</gene>
<evidence type="ECO:0000313" key="2">
    <source>
        <dbReference type="EMBL" id="OJI99333.1"/>
    </source>
</evidence>
<dbReference type="AlphaFoldDB" id="A0A1L9PCX5"/>
<dbReference type="GeneID" id="63731548"/>
<sequence length="216" mass="24159">MAYRSQNPQFSSFNPSARKQNAGGEGPNAPRQGNGQTHGTGNANRRQGPDPRCNQGNVKWNASAGPRQTPTWRGARGQYAYPPPEYSSKGSLIPNSGPGQGPKNHYPKNTNNRYKKGVSPRNNPIPAAPRGLDFDNDSTMTGMPFIYTKKQWRRIQYMRHLRDTHQYRKLHYELGHTDSDVSAMDMDAPSSPDAPVFEAPRQPYSDIDMLDVPDNF</sequence>
<name>A0A1L9PCX5_ASPVE</name>
<protein>
    <submittedName>
        <fullName evidence="2">Uncharacterized protein</fullName>
    </submittedName>
</protein>
<accession>A0A1L9PCX5</accession>
<dbReference type="OrthoDB" id="10329923at2759"/>
<reference evidence="3" key="1">
    <citation type="journal article" date="2017" name="Genome Biol.">
        <title>Comparative genomics reveals high biological diversity and specific adaptations in the industrially and medically important fungal genus Aspergillus.</title>
        <authorList>
            <person name="de Vries R.P."/>
            <person name="Riley R."/>
            <person name="Wiebenga A."/>
            <person name="Aguilar-Osorio G."/>
            <person name="Amillis S."/>
            <person name="Uchima C.A."/>
            <person name="Anderluh G."/>
            <person name="Asadollahi M."/>
            <person name="Askin M."/>
            <person name="Barry K."/>
            <person name="Battaglia E."/>
            <person name="Bayram O."/>
            <person name="Benocci T."/>
            <person name="Braus-Stromeyer S.A."/>
            <person name="Caldana C."/>
            <person name="Canovas D."/>
            <person name="Cerqueira G.C."/>
            <person name="Chen F."/>
            <person name="Chen W."/>
            <person name="Choi C."/>
            <person name="Clum A."/>
            <person name="Dos Santos R.A."/>
            <person name="Damasio A.R."/>
            <person name="Diallinas G."/>
            <person name="Emri T."/>
            <person name="Fekete E."/>
            <person name="Flipphi M."/>
            <person name="Freyberg S."/>
            <person name="Gallo A."/>
            <person name="Gournas C."/>
            <person name="Habgood R."/>
            <person name="Hainaut M."/>
            <person name="Harispe M.L."/>
            <person name="Henrissat B."/>
            <person name="Hilden K.S."/>
            <person name="Hope R."/>
            <person name="Hossain A."/>
            <person name="Karabika E."/>
            <person name="Karaffa L."/>
            <person name="Karanyi Z."/>
            <person name="Krasevec N."/>
            <person name="Kuo A."/>
            <person name="Kusch H."/>
            <person name="LaButti K."/>
            <person name="Lagendijk E.L."/>
            <person name="Lapidus A."/>
            <person name="Levasseur A."/>
            <person name="Lindquist E."/>
            <person name="Lipzen A."/>
            <person name="Logrieco A.F."/>
            <person name="MacCabe A."/>
            <person name="Maekelae M.R."/>
            <person name="Malavazi I."/>
            <person name="Melin P."/>
            <person name="Meyer V."/>
            <person name="Mielnichuk N."/>
            <person name="Miskei M."/>
            <person name="Molnar A.P."/>
            <person name="Mule G."/>
            <person name="Ngan C.Y."/>
            <person name="Orejas M."/>
            <person name="Orosz E."/>
            <person name="Ouedraogo J.P."/>
            <person name="Overkamp K.M."/>
            <person name="Park H.-S."/>
            <person name="Perrone G."/>
            <person name="Piumi F."/>
            <person name="Punt P.J."/>
            <person name="Ram A.F."/>
            <person name="Ramon A."/>
            <person name="Rauscher S."/>
            <person name="Record E."/>
            <person name="Riano-Pachon D.M."/>
            <person name="Robert V."/>
            <person name="Roehrig J."/>
            <person name="Ruller R."/>
            <person name="Salamov A."/>
            <person name="Salih N.S."/>
            <person name="Samson R.A."/>
            <person name="Sandor E."/>
            <person name="Sanguinetti M."/>
            <person name="Schuetze T."/>
            <person name="Sepcic K."/>
            <person name="Shelest E."/>
            <person name="Sherlock G."/>
            <person name="Sophianopoulou V."/>
            <person name="Squina F.M."/>
            <person name="Sun H."/>
            <person name="Susca A."/>
            <person name="Todd R.B."/>
            <person name="Tsang A."/>
            <person name="Unkles S.E."/>
            <person name="van de Wiele N."/>
            <person name="van Rossen-Uffink D."/>
            <person name="Oliveira J.V."/>
            <person name="Vesth T.C."/>
            <person name="Visser J."/>
            <person name="Yu J.-H."/>
            <person name="Zhou M."/>
            <person name="Andersen M.R."/>
            <person name="Archer D.B."/>
            <person name="Baker S.E."/>
            <person name="Benoit I."/>
            <person name="Brakhage A.A."/>
            <person name="Braus G.H."/>
            <person name="Fischer R."/>
            <person name="Frisvad J.C."/>
            <person name="Goldman G.H."/>
            <person name="Houbraken J."/>
            <person name="Oakley B."/>
            <person name="Pocsi I."/>
            <person name="Scazzocchio C."/>
            <person name="Seiboth B."/>
            <person name="vanKuyk P.A."/>
            <person name="Wortman J."/>
            <person name="Dyer P.S."/>
            <person name="Grigoriev I.V."/>
        </authorList>
    </citation>
    <scope>NUCLEOTIDE SEQUENCE [LARGE SCALE GENOMIC DNA]</scope>
    <source>
        <strain evidence="3">CBS 583.65</strain>
    </source>
</reference>
<dbReference type="Proteomes" id="UP000184073">
    <property type="component" value="Unassembled WGS sequence"/>
</dbReference>